<comment type="caution">
    <text evidence="3">The sequence shown here is derived from an EMBL/GenBank/DDBJ whole genome shotgun (WGS) entry which is preliminary data.</text>
</comment>
<name>A0A543CVV9_9ACTN</name>
<keyword evidence="1 2" id="KW-0238">DNA-binding</keyword>
<dbReference type="Gene3D" id="2.40.50.140">
    <property type="entry name" value="Nucleic acid-binding proteins"/>
    <property type="match status" value="1"/>
</dbReference>
<dbReference type="OrthoDB" id="5186768at2"/>
<dbReference type="InterPro" id="IPR000424">
    <property type="entry name" value="Primosome_PriB/ssb"/>
</dbReference>
<dbReference type="Proteomes" id="UP000316096">
    <property type="component" value="Unassembled WGS sequence"/>
</dbReference>
<evidence type="ECO:0000256" key="1">
    <source>
        <dbReference type="ARBA" id="ARBA00023125"/>
    </source>
</evidence>
<keyword evidence="4" id="KW-1185">Reference proteome</keyword>
<gene>
    <name evidence="3" type="ORF">FB559_6998</name>
</gene>
<dbReference type="GO" id="GO:0003697">
    <property type="term" value="F:single-stranded DNA binding"/>
    <property type="evidence" value="ECO:0007669"/>
    <property type="project" value="InterPro"/>
</dbReference>
<proteinExistence type="predicted"/>
<sequence length="119" mass="13381">MEHVNEIVLVGRLSGEPEWRALSGNDQVAVWRLIVEHRDARSPQDGIDTIRCVSYDPTIQAGVRTWSHGDLIEVRGALRHRFWRGPTGPRGLYEVEAASAVLRLHPAPREPAQKEDAMP</sequence>
<dbReference type="PROSITE" id="PS50935">
    <property type="entry name" value="SSB"/>
    <property type="match status" value="1"/>
</dbReference>
<dbReference type="AlphaFoldDB" id="A0A543CVV9"/>
<dbReference type="CDD" id="cd04496">
    <property type="entry name" value="SSB_OBF"/>
    <property type="match status" value="1"/>
</dbReference>
<dbReference type="Pfam" id="PF00436">
    <property type="entry name" value="SSB"/>
    <property type="match status" value="1"/>
</dbReference>
<dbReference type="EMBL" id="VFOZ01000001">
    <property type="protein sequence ID" value="TQM01246.1"/>
    <property type="molecule type" value="Genomic_DNA"/>
</dbReference>
<protein>
    <submittedName>
        <fullName evidence="3">Single-stranded DNA-binding protein</fullName>
    </submittedName>
</protein>
<dbReference type="InterPro" id="IPR012340">
    <property type="entry name" value="NA-bd_OB-fold"/>
</dbReference>
<reference evidence="3 4" key="1">
    <citation type="submission" date="2019-06" db="EMBL/GenBank/DDBJ databases">
        <title>Sequencing the genomes of 1000 actinobacteria strains.</title>
        <authorList>
            <person name="Klenk H.-P."/>
        </authorList>
    </citation>
    <scope>NUCLEOTIDE SEQUENCE [LARGE SCALE GENOMIC DNA]</scope>
    <source>
        <strain evidence="3 4">DSM 102200</strain>
    </source>
</reference>
<accession>A0A543CVV9</accession>
<dbReference type="SUPFAM" id="SSF50249">
    <property type="entry name" value="Nucleic acid-binding proteins"/>
    <property type="match status" value="1"/>
</dbReference>
<evidence type="ECO:0000313" key="4">
    <source>
        <dbReference type="Proteomes" id="UP000316096"/>
    </source>
</evidence>
<dbReference type="RefSeq" id="WP_141961108.1">
    <property type="nucleotide sequence ID" value="NZ_VFOZ01000001.1"/>
</dbReference>
<evidence type="ECO:0000256" key="2">
    <source>
        <dbReference type="PROSITE-ProRule" id="PRU00252"/>
    </source>
</evidence>
<evidence type="ECO:0000313" key="3">
    <source>
        <dbReference type="EMBL" id="TQM01246.1"/>
    </source>
</evidence>
<organism evidence="3 4">
    <name type="scientific">Actinoallomurus bryophytorum</name>
    <dbReference type="NCBI Taxonomy" id="1490222"/>
    <lineage>
        <taxon>Bacteria</taxon>
        <taxon>Bacillati</taxon>
        <taxon>Actinomycetota</taxon>
        <taxon>Actinomycetes</taxon>
        <taxon>Streptosporangiales</taxon>
        <taxon>Thermomonosporaceae</taxon>
        <taxon>Actinoallomurus</taxon>
    </lineage>
</organism>